<reference evidence="1 2" key="1">
    <citation type="submission" date="2019-11" db="EMBL/GenBank/DDBJ databases">
        <title>Bacillus idriensis genome.</title>
        <authorList>
            <person name="Konopka E.N."/>
            <person name="Newman J.D."/>
        </authorList>
    </citation>
    <scope>NUCLEOTIDE SEQUENCE [LARGE SCALE GENOMIC DNA]</scope>
    <source>
        <strain evidence="1 2">DSM 19097</strain>
    </source>
</reference>
<dbReference type="EMBL" id="WKKF01000016">
    <property type="protein sequence ID" value="MRX56733.1"/>
    <property type="molecule type" value="Genomic_DNA"/>
</dbReference>
<dbReference type="RefSeq" id="WP_154319677.1">
    <property type="nucleotide sequence ID" value="NZ_CAJGAA010000013.1"/>
</dbReference>
<name>A0A6I2MLJ4_9BACI</name>
<evidence type="ECO:0000313" key="1">
    <source>
        <dbReference type="EMBL" id="MRX56733.1"/>
    </source>
</evidence>
<dbReference type="AlphaFoldDB" id="A0A6I2MLJ4"/>
<evidence type="ECO:0008006" key="3">
    <source>
        <dbReference type="Google" id="ProtNLM"/>
    </source>
</evidence>
<keyword evidence="2" id="KW-1185">Reference proteome</keyword>
<gene>
    <name evidence="1" type="ORF">GJU41_22580</name>
</gene>
<organism evidence="1 2">
    <name type="scientific">Metabacillus idriensis</name>
    <dbReference type="NCBI Taxonomy" id="324768"/>
    <lineage>
        <taxon>Bacteria</taxon>
        <taxon>Bacillati</taxon>
        <taxon>Bacillota</taxon>
        <taxon>Bacilli</taxon>
        <taxon>Bacillales</taxon>
        <taxon>Bacillaceae</taxon>
        <taxon>Metabacillus</taxon>
    </lineage>
</organism>
<evidence type="ECO:0000313" key="2">
    <source>
        <dbReference type="Proteomes" id="UP000441585"/>
    </source>
</evidence>
<comment type="caution">
    <text evidence="1">The sequence shown here is derived from an EMBL/GenBank/DDBJ whole genome shotgun (WGS) entry which is preliminary data.</text>
</comment>
<protein>
    <recommendedName>
        <fullName evidence="3">Replication-relaxation</fullName>
    </recommendedName>
</protein>
<dbReference type="Proteomes" id="UP000441585">
    <property type="component" value="Unassembled WGS sequence"/>
</dbReference>
<accession>A0A6I2MLJ4</accession>
<sequence length="217" mass="25967">MKKRDLAILKDLQRFRCMSRDDIIDLHFSGLKKPVTSCNTVLKRLRRDGQIEVNATRQPFMYFSSPASIKKDSAKIPHFLKIVEFYKSLLPHEQPKSYIVEPKYGKGYMEPDVFMRWKRTPWFVEIQRSVYSEKVMLEKYSRYLSYFMSNDWQKEPWQPEKKIFPKIMIVTDTRYKLPPHEQMKFIQVQNISEFIEKTTPKQKEIPSNMKGITVKIG</sequence>
<proteinExistence type="predicted"/>